<feature type="domain" description="Septum formation inhibitor MinC N-terminal" evidence="8">
    <location>
        <begin position="6"/>
        <end position="78"/>
    </location>
</feature>
<dbReference type="RefSeq" id="WP_310074882.1">
    <property type="nucleotide sequence ID" value="NZ_JAVDVX010000007.1"/>
</dbReference>
<dbReference type="EMBL" id="JAVDVX010000007">
    <property type="protein sequence ID" value="MDR7091501.1"/>
    <property type="molecule type" value="Genomic_DNA"/>
</dbReference>
<evidence type="ECO:0000313" key="10">
    <source>
        <dbReference type="Proteomes" id="UP001253595"/>
    </source>
</evidence>
<dbReference type="HAMAP" id="MF_00267">
    <property type="entry name" value="MinC"/>
    <property type="match status" value="1"/>
</dbReference>
<evidence type="ECO:0000256" key="6">
    <source>
        <dbReference type="HAMAP-Rule" id="MF_00267"/>
    </source>
</evidence>
<keyword evidence="4 6" id="KW-0131">Cell cycle</keyword>
<evidence type="ECO:0000256" key="5">
    <source>
        <dbReference type="ARBA" id="ARBA00025606"/>
    </source>
</evidence>
<evidence type="ECO:0000259" key="7">
    <source>
        <dbReference type="Pfam" id="PF03775"/>
    </source>
</evidence>
<evidence type="ECO:0000256" key="4">
    <source>
        <dbReference type="ARBA" id="ARBA00023306"/>
    </source>
</evidence>
<feature type="domain" description="Septum formation inhibitor MinC C-terminal" evidence="7">
    <location>
        <begin position="147"/>
        <end position="248"/>
    </location>
</feature>
<comment type="subunit">
    <text evidence="6">Interacts with MinD and FtsZ.</text>
</comment>
<proteinExistence type="inferred from homology"/>
<keyword evidence="3 6" id="KW-0717">Septation</keyword>
<evidence type="ECO:0000259" key="8">
    <source>
        <dbReference type="Pfam" id="PF05209"/>
    </source>
</evidence>
<name>A0ABU1V219_9GAMM</name>
<evidence type="ECO:0000313" key="9">
    <source>
        <dbReference type="EMBL" id="MDR7091501.1"/>
    </source>
</evidence>
<dbReference type="InterPro" id="IPR007874">
    <property type="entry name" value="MinC_N"/>
</dbReference>
<comment type="similarity">
    <text evidence="1 6">Belongs to the MinC family.</text>
</comment>
<evidence type="ECO:0000256" key="1">
    <source>
        <dbReference type="ARBA" id="ARBA00006291"/>
    </source>
</evidence>
<comment type="caution">
    <text evidence="9">The sequence shown here is derived from an EMBL/GenBank/DDBJ whole genome shotgun (WGS) entry which is preliminary data.</text>
</comment>
<keyword evidence="2 6" id="KW-0132">Cell division</keyword>
<dbReference type="InterPro" id="IPR036145">
    <property type="entry name" value="MinC_C_sf"/>
</dbReference>
<protein>
    <recommendedName>
        <fullName evidence="6">Probable septum site-determining protein MinC</fullName>
    </recommendedName>
</protein>
<dbReference type="Proteomes" id="UP001253595">
    <property type="component" value="Unassembled WGS sequence"/>
</dbReference>
<dbReference type="InterPro" id="IPR013033">
    <property type="entry name" value="MinC"/>
</dbReference>
<sequence length="253" mass="27466">MIDVNFQLKGSAITVVVLAIVRYEPKSLLAELKEKVVQAPQFFNNSPVLINLDRLENPESLKKLGDLLAICRELDLQPLGFSGVPEVLLAAVNKTGLAVLPTPSERALKLPKQEAAPQAVEAVIERVVETVVETVIEERLVQRQSKVVTRPVRSGQQIYAEGADLIVLAQVSEGAEVLADGHIHIYGTLRGRALAGVKGDETARIFCQQMEAELVSVAGNFVLQDSLPKELLKKPVQISLKGEKVVVEALVSN</sequence>
<dbReference type="SUPFAM" id="SSF63848">
    <property type="entry name" value="Cell-division inhibitor MinC, C-terminal domain"/>
    <property type="match status" value="1"/>
</dbReference>
<evidence type="ECO:0000256" key="2">
    <source>
        <dbReference type="ARBA" id="ARBA00022618"/>
    </source>
</evidence>
<evidence type="ECO:0000256" key="3">
    <source>
        <dbReference type="ARBA" id="ARBA00023210"/>
    </source>
</evidence>
<comment type="function">
    <text evidence="5 6">Cell division inhibitor that blocks the formation of polar Z ring septums. Rapidly oscillates between the poles of the cell to destabilize FtsZ filaments that have formed before they mature into polar Z rings. Prevents FtsZ polymerization.</text>
</comment>
<gene>
    <name evidence="6" type="primary">minC</name>
    <name evidence="9" type="ORF">J2X05_003536</name>
</gene>
<keyword evidence="10" id="KW-1185">Reference proteome</keyword>
<dbReference type="Gene3D" id="2.160.20.70">
    <property type="match status" value="1"/>
</dbReference>
<dbReference type="NCBIfam" id="TIGR01222">
    <property type="entry name" value="minC"/>
    <property type="match status" value="1"/>
</dbReference>
<dbReference type="Gene3D" id="3.30.70.260">
    <property type="match status" value="1"/>
</dbReference>
<reference evidence="9 10" key="1">
    <citation type="submission" date="2023-07" db="EMBL/GenBank/DDBJ databases">
        <title>Sorghum-associated microbial communities from plants grown in Nebraska, USA.</title>
        <authorList>
            <person name="Schachtman D."/>
        </authorList>
    </citation>
    <scope>NUCLEOTIDE SEQUENCE [LARGE SCALE GENOMIC DNA]</scope>
    <source>
        <strain evidence="9 10">BE190</strain>
    </source>
</reference>
<organism evidence="9 10">
    <name type="scientific">Cellvibrio fibrivorans</name>
    <dbReference type="NCBI Taxonomy" id="126350"/>
    <lineage>
        <taxon>Bacteria</taxon>
        <taxon>Pseudomonadati</taxon>
        <taxon>Pseudomonadota</taxon>
        <taxon>Gammaproteobacteria</taxon>
        <taxon>Cellvibrionales</taxon>
        <taxon>Cellvibrionaceae</taxon>
        <taxon>Cellvibrio</taxon>
    </lineage>
</organism>
<dbReference type="PANTHER" id="PTHR34108:SF1">
    <property type="entry name" value="SEPTUM SITE-DETERMINING PROTEIN MINC"/>
    <property type="match status" value="1"/>
</dbReference>
<dbReference type="Pfam" id="PF05209">
    <property type="entry name" value="MinC_N"/>
    <property type="match status" value="1"/>
</dbReference>
<dbReference type="PANTHER" id="PTHR34108">
    <property type="entry name" value="SEPTUM SITE-DETERMINING PROTEIN MINC"/>
    <property type="match status" value="1"/>
</dbReference>
<dbReference type="InterPro" id="IPR005526">
    <property type="entry name" value="Septum_form_inhib_MinC_C"/>
</dbReference>
<accession>A0ABU1V219</accession>
<dbReference type="InterPro" id="IPR016098">
    <property type="entry name" value="CAP/MinC_C"/>
</dbReference>
<dbReference type="Pfam" id="PF03775">
    <property type="entry name" value="MinC_C"/>
    <property type="match status" value="1"/>
</dbReference>